<evidence type="ECO:0000313" key="2">
    <source>
        <dbReference type="WBParaSite" id="RSKR_0000548400.1"/>
    </source>
</evidence>
<organism evidence="1 2">
    <name type="scientific">Rhabditophanes sp. KR3021</name>
    <dbReference type="NCBI Taxonomy" id="114890"/>
    <lineage>
        <taxon>Eukaryota</taxon>
        <taxon>Metazoa</taxon>
        <taxon>Ecdysozoa</taxon>
        <taxon>Nematoda</taxon>
        <taxon>Chromadorea</taxon>
        <taxon>Rhabditida</taxon>
        <taxon>Tylenchina</taxon>
        <taxon>Panagrolaimomorpha</taxon>
        <taxon>Strongyloidoidea</taxon>
        <taxon>Alloionematidae</taxon>
        <taxon>Rhabditophanes</taxon>
    </lineage>
</organism>
<evidence type="ECO:0000313" key="1">
    <source>
        <dbReference type="Proteomes" id="UP000095286"/>
    </source>
</evidence>
<proteinExistence type="predicted"/>
<sequence>MKVSFCCFLFLLQIYSIYSSKLLNKPNSKSQTKIFVITPTYRRLTRFADLTAMSNSLRGIENVHWLVIEDGIRKLDGVEKIIKSTEIPYTYLVAKTPPGTPRRGWYQRDVGIGYLVKYRKQLLQNNQHGVVYFGDDDNTYDRRLFTSYIRKVKKVGCWAVGMSSSPIESQKVINGKVVGYNSWYAPDREFALDFAAFAISLHLFVANPQARLTNHPEQYGHSPEPILLKALKLKKSDLEPIGYNSKMNEVLVWHTKTVDITKMFGKREKMDSVFGYAVEL</sequence>
<name>A0AC35TWV7_9BILA</name>
<reference evidence="2" key="1">
    <citation type="submission" date="2016-11" db="UniProtKB">
        <authorList>
            <consortium name="WormBaseParasite"/>
        </authorList>
    </citation>
    <scope>IDENTIFICATION</scope>
    <source>
        <strain evidence="2">KR3021</strain>
    </source>
</reference>
<accession>A0AC35TWV7</accession>
<dbReference type="WBParaSite" id="RSKR_0000548400.1">
    <property type="protein sequence ID" value="RSKR_0000548400.1"/>
    <property type="gene ID" value="RSKR_0000548400"/>
</dbReference>
<protein>
    <submittedName>
        <fullName evidence="2">Galactosylgalactosylxylosylprotein 3-beta-glucuronosyltransferase</fullName>
    </submittedName>
</protein>
<dbReference type="Proteomes" id="UP000095286">
    <property type="component" value="Unplaced"/>
</dbReference>